<comment type="catalytic activity">
    <reaction evidence="31">
        <text>1,2,3-tri-(9Z-octadecenoyl)-glycerol + H2O = di-(9Z)-octadecenoylglycerol + (9Z)-octadecenoate + H(+)</text>
        <dbReference type="Rhea" id="RHEA:38575"/>
        <dbReference type="ChEBI" id="CHEBI:15377"/>
        <dbReference type="ChEBI" id="CHEBI:15378"/>
        <dbReference type="ChEBI" id="CHEBI:30823"/>
        <dbReference type="ChEBI" id="CHEBI:53753"/>
        <dbReference type="ChEBI" id="CHEBI:75945"/>
    </reaction>
    <physiologicalReaction direction="left-to-right" evidence="31">
        <dbReference type="Rhea" id="RHEA:38576"/>
    </physiologicalReaction>
</comment>
<comment type="pathway">
    <text evidence="18">Glycolipid metabolism.</text>
</comment>
<dbReference type="GO" id="GO:0046872">
    <property type="term" value="F:metal ion binding"/>
    <property type="evidence" value="ECO:0007669"/>
    <property type="project" value="UniProtKB-KW"/>
</dbReference>
<comment type="subcellular location">
    <subcellularLocation>
        <location evidence="1">Cell projection</location>
        <location evidence="1">Neuron projection</location>
    </subcellularLocation>
    <subcellularLocation>
        <location evidence="2 43">Secreted</location>
    </subcellularLocation>
    <subcellularLocation>
        <location evidence="19">Zymogen granule membrane</location>
        <topology evidence="19">Peripheral membrane protein</topology>
    </subcellularLocation>
</comment>
<comment type="catalytic activity">
    <reaction evidence="37">
        <text>1,2-didodecanoyl-3-beta-D-galactosyl-sn-glycerol + H2O = dodecanoyl-3-beta-D-galactosyl-sn-glycerol + dodecanoate + H(+)</text>
        <dbReference type="Rhea" id="RHEA:48540"/>
        <dbReference type="ChEBI" id="CHEBI:15377"/>
        <dbReference type="ChEBI" id="CHEBI:15378"/>
        <dbReference type="ChEBI" id="CHEBI:18262"/>
        <dbReference type="ChEBI" id="CHEBI:90340"/>
        <dbReference type="ChEBI" id="CHEBI:90515"/>
    </reaction>
    <physiologicalReaction direction="left-to-right" evidence="37">
        <dbReference type="Rhea" id="RHEA:48541"/>
    </physiologicalReaction>
</comment>
<evidence type="ECO:0000256" key="42">
    <source>
        <dbReference type="RuleBase" id="RU004262"/>
    </source>
</evidence>
<evidence type="ECO:0000256" key="2">
    <source>
        <dbReference type="ARBA" id="ARBA00004613"/>
    </source>
</evidence>
<feature type="active site" description="Charge relay system" evidence="38">
    <location>
        <position position="292"/>
    </location>
</feature>
<dbReference type="eggNOG" id="ENOG502QUK7">
    <property type="taxonomic scope" value="Eukaryota"/>
</dbReference>
<evidence type="ECO:0000256" key="22">
    <source>
        <dbReference type="ARBA" id="ARBA00047270"/>
    </source>
</evidence>
<comment type="catalytic activity">
    <reaction evidence="33">
        <text>1,2-dioctanoyl-3-O-[alpha-D-galactosyl-(1-&gt;6)-beta-D-galactosyl]-sn-glycerol + H2O = octanoyl-3-O-[alpha-D-galactosyl-(1-&gt;6)-beta-D-galactosyl]-sn-glycerol + octanoate + H(+)</text>
        <dbReference type="Rhea" id="RHEA:48692"/>
        <dbReference type="ChEBI" id="CHEBI:15377"/>
        <dbReference type="ChEBI" id="CHEBI:15378"/>
        <dbReference type="ChEBI" id="CHEBI:25646"/>
        <dbReference type="ChEBI" id="CHEBI:90457"/>
        <dbReference type="ChEBI" id="CHEBI:90768"/>
    </reaction>
    <physiologicalReaction direction="left-to-right" evidence="33">
        <dbReference type="Rhea" id="RHEA:48693"/>
    </physiologicalReaction>
</comment>
<dbReference type="PANTHER" id="PTHR11610:SF165">
    <property type="entry name" value="PANCREATIC LIPASE-RELATED PROTEIN 2"/>
    <property type="match status" value="1"/>
</dbReference>
<keyword evidence="11 43" id="KW-0443">Lipid metabolism</keyword>
<feature type="active site" description="Nucleophile" evidence="38">
    <location>
        <position position="182"/>
    </location>
</feature>
<evidence type="ECO:0000256" key="11">
    <source>
        <dbReference type="ARBA" id="ARBA00023098"/>
    </source>
</evidence>
<dbReference type="GO" id="GO:0004465">
    <property type="term" value="F:lipoprotein lipase activity"/>
    <property type="evidence" value="ECO:0007669"/>
    <property type="project" value="TreeGrafter"/>
</dbReference>
<evidence type="ECO:0000256" key="32">
    <source>
        <dbReference type="ARBA" id="ARBA00048546"/>
    </source>
</evidence>
<comment type="catalytic activity">
    <reaction evidence="22">
        <text>(9Z-octadecenoyl)-glycerol + H2O = glycerol + (9Z)-octadecenoate + H(+)</text>
        <dbReference type="Rhea" id="RHEA:39955"/>
        <dbReference type="ChEBI" id="CHEBI:15377"/>
        <dbReference type="ChEBI" id="CHEBI:15378"/>
        <dbReference type="ChEBI" id="CHEBI:17754"/>
        <dbReference type="ChEBI" id="CHEBI:30823"/>
        <dbReference type="ChEBI" id="CHEBI:75937"/>
    </reaction>
    <physiologicalReaction direction="left-to-right" evidence="22">
        <dbReference type="Rhea" id="RHEA:39956"/>
    </physiologicalReaction>
</comment>
<dbReference type="InterPro" id="IPR013818">
    <property type="entry name" value="Lipase"/>
</dbReference>
<feature type="domain" description="PLAT" evidence="44">
    <location>
        <begin position="367"/>
        <end position="479"/>
    </location>
</feature>
<evidence type="ECO:0000256" key="26">
    <source>
        <dbReference type="ARBA" id="ARBA00047741"/>
    </source>
</evidence>
<evidence type="ECO:0000256" key="4">
    <source>
        <dbReference type="ARBA" id="ARBA00005189"/>
    </source>
</evidence>
<dbReference type="SUPFAM" id="SSF49723">
    <property type="entry name" value="Lipase/lipooxygenase domain (PLAT/LH2 domain)"/>
    <property type="match status" value="1"/>
</dbReference>
<evidence type="ECO:0000256" key="25">
    <source>
        <dbReference type="ARBA" id="ARBA00047618"/>
    </source>
</evidence>
<reference evidence="45" key="2">
    <citation type="submission" date="2025-08" db="UniProtKB">
        <authorList>
            <consortium name="Ensembl"/>
        </authorList>
    </citation>
    <scope>IDENTIFICATION</scope>
</reference>
<comment type="catalytic activity">
    <reaction evidence="30">
        <text>1,2,3-tributanoylglycerol + H2O = dibutanoylglycerol + butanoate + H(+)</text>
        <dbReference type="Rhea" id="RHEA:40475"/>
        <dbReference type="ChEBI" id="CHEBI:15377"/>
        <dbReference type="ChEBI" id="CHEBI:15378"/>
        <dbReference type="ChEBI" id="CHEBI:17968"/>
        <dbReference type="ChEBI" id="CHEBI:35020"/>
        <dbReference type="ChEBI" id="CHEBI:76478"/>
    </reaction>
    <physiologicalReaction direction="left-to-right" evidence="30">
        <dbReference type="Rhea" id="RHEA:40476"/>
    </physiologicalReaction>
</comment>
<comment type="pathway">
    <text evidence="4">Lipid metabolism.</text>
</comment>
<feature type="disulfide bond" evidence="40">
    <location>
        <begin position="266"/>
        <end position="290"/>
    </location>
</feature>
<dbReference type="AlphaFoldDB" id="H3A467"/>
<dbReference type="EMBL" id="AFYH01067731">
    <property type="status" value="NOT_ANNOTATED_CDS"/>
    <property type="molecule type" value="Genomic_DNA"/>
</dbReference>
<dbReference type="GeneTree" id="ENSGT00940000155139"/>
<dbReference type="OMA" id="EPWVQGH"/>
<evidence type="ECO:0000256" key="13">
    <source>
        <dbReference type="ARBA" id="ARBA00023157"/>
    </source>
</evidence>
<evidence type="ECO:0000256" key="12">
    <source>
        <dbReference type="ARBA" id="ARBA00023136"/>
    </source>
</evidence>
<accession>H3A467</accession>
<keyword evidence="6 43" id="KW-0964">Secreted</keyword>
<dbReference type="FunCoup" id="H3A467">
    <property type="interactions" value="189"/>
</dbReference>
<dbReference type="PRINTS" id="PR00821">
    <property type="entry name" value="TAGLIPASE"/>
</dbReference>
<evidence type="ECO:0000256" key="39">
    <source>
        <dbReference type="PIRSR" id="PIRSR000865-2"/>
    </source>
</evidence>
<evidence type="ECO:0000256" key="8">
    <source>
        <dbReference type="ARBA" id="ARBA00022801"/>
    </source>
</evidence>
<dbReference type="Gene3D" id="2.60.60.20">
    <property type="entry name" value="PLAT/LH2 domain"/>
    <property type="match status" value="1"/>
</dbReference>
<reference evidence="45" key="3">
    <citation type="submission" date="2025-09" db="UniProtKB">
        <authorList>
            <consortium name="Ensembl"/>
        </authorList>
    </citation>
    <scope>IDENTIFICATION</scope>
</reference>
<evidence type="ECO:0000256" key="23">
    <source>
        <dbReference type="ARBA" id="ARBA00047296"/>
    </source>
</evidence>
<comment type="catalytic activity">
    <reaction evidence="26">
        <text>di-(9Z)-octadecenoylglycerol + H2O = (9Z-octadecenoyl)-glycerol + (9Z)-octadecenoate + H(+)</text>
        <dbReference type="Rhea" id="RHEA:47868"/>
        <dbReference type="ChEBI" id="CHEBI:15377"/>
        <dbReference type="ChEBI" id="CHEBI:15378"/>
        <dbReference type="ChEBI" id="CHEBI:30823"/>
        <dbReference type="ChEBI" id="CHEBI:75937"/>
        <dbReference type="ChEBI" id="CHEBI:75945"/>
    </reaction>
    <physiologicalReaction direction="left-to-right" evidence="26">
        <dbReference type="Rhea" id="RHEA:47869"/>
    </physiologicalReaction>
</comment>
<comment type="catalytic activity">
    <reaction evidence="21">
        <text>1-beta-D-galactosyl-2,3-didodecanoyl-sn-glycerol + H2O = 1-beta-D-galactosyl-dodecanoyl-sn-glycerol + dodecanoate + H(+)</text>
        <dbReference type="Rhea" id="RHEA:48536"/>
        <dbReference type="ChEBI" id="CHEBI:15377"/>
        <dbReference type="ChEBI" id="CHEBI:15378"/>
        <dbReference type="ChEBI" id="CHEBI:18262"/>
        <dbReference type="ChEBI" id="CHEBI:90342"/>
        <dbReference type="ChEBI" id="CHEBI:90514"/>
    </reaction>
    <physiologicalReaction direction="left-to-right" evidence="21">
        <dbReference type="Rhea" id="RHEA:48537"/>
    </physiologicalReaction>
</comment>
<keyword evidence="7 39" id="KW-0479">Metal-binding</keyword>
<evidence type="ECO:0000256" key="40">
    <source>
        <dbReference type="PIRSR" id="PIRSR000865-3"/>
    </source>
</evidence>
<keyword evidence="15" id="KW-0966">Cell projection</keyword>
<evidence type="ECO:0000256" key="41">
    <source>
        <dbReference type="PROSITE-ProRule" id="PRU00152"/>
    </source>
</evidence>
<keyword evidence="8" id="KW-0378">Hydrolase</keyword>
<dbReference type="EC" id="3.1.1.3" evidence="43"/>
<feature type="signal peptide" evidence="43">
    <location>
        <begin position="1"/>
        <end position="28"/>
    </location>
</feature>
<evidence type="ECO:0000256" key="38">
    <source>
        <dbReference type="PIRSR" id="PIRSR000865-1"/>
    </source>
</evidence>
<keyword evidence="46" id="KW-1185">Reference proteome</keyword>
<evidence type="ECO:0000256" key="36">
    <source>
        <dbReference type="ARBA" id="ARBA00049352"/>
    </source>
</evidence>
<evidence type="ECO:0000313" key="46">
    <source>
        <dbReference type="Proteomes" id="UP000008672"/>
    </source>
</evidence>
<evidence type="ECO:0000256" key="19">
    <source>
        <dbReference type="ARBA" id="ARBA00024321"/>
    </source>
</evidence>
<comment type="catalytic activity">
    <reaction evidence="23">
        <text>1,2-didodecanoyl-3-O-[alpha-D-galactosyl-(1-&gt;6)-beta-D-galactosyl]-sn-glycerol + H2O = dodecanoyl-3-O-[alpha-D-galactosyl-(1-&gt;6)-beta-D-galactosyl]-sn-glycerol + dodecanoate + H(+)</text>
        <dbReference type="Rhea" id="RHEA:48516"/>
        <dbReference type="ChEBI" id="CHEBI:15377"/>
        <dbReference type="ChEBI" id="CHEBI:15378"/>
        <dbReference type="ChEBI" id="CHEBI:18262"/>
        <dbReference type="ChEBI" id="CHEBI:90337"/>
        <dbReference type="ChEBI" id="CHEBI:90359"/>
    </reaction>
    <physiologicalReaction direction="left-to-right" evidence="23">
        <dbReference type="Rhea" id="RHEA:48517"/>
    </physiologicalReaction>
</comment>
<dbReference type="STRING" id="7897.ENSLACP00000004438"/>
<keyword evidence="12" id="KW-0472">Membrane</keyword>
<dbReference type="PANTHER" id="PTHR11610">
    <property type="entry name" value="LIPASE"/>
    <property type="match status" value="1"/>
</dbReference>
<evidence type="ECO:0000256" key="1">
    <source>
        <dbReference type="ARBA" id="ARBA00004487"/>
    </source>
</evidence>
<comment type="catalytic activity">
    <reaction evidence="36">
        <text>long chain 1,2-diacyl-3-O-[alpha-D-galactosyl-(1-&gt;6)-beta-D-galactosyl]-sn-glycerol + H2O = long chain acyl-3-O-[alpha-D-galactosyl-(1-&gt;6)-beta-D-galactosyl]-sn-glycerol + a fatty acid + H(+)</text>
        <dbReference type="Rhea" id="RHEA:48708"/>
        <dbReference type="ChEBI" id="CHEBI:15377"/>
        <dbReference type="ChEBI" id="CHEBI:15378"/>
        <dbReference type="ChEBI" id="CHEBI:28868"/>
        <dbReference type="ChEBI" id="CHEBI:90463"/>
        <dbReference type="ChEBI" id="CHEBI:90774"/>
    </reaction>
    <physiologicalReaction direction="left-to-right" evidence="36">
        <dbReference type="Rhea" id="RHEA:48709"/>
    </physiologicalReaction>
</comment>
<keyword evidence="13 40" id="KW-1015">Disulfide bond</keyword>
<dbReference type="GO" id="GO:0047714">
    <property type="term" value="F:galactolipase activity"/>
    <property type="evidence" value="ECO:0007669"/>
    <property type="project" value="UniProtKB-EC"/>
</dbReference>
<dbReference type="Proteomes" id="UP000008672">
    <property type="component" value="Unassembled WGS sequence"/>
</dbReference>
<comment type="catalytic activity">
    <reaction evidence="27">
        <text>1,2,3-tripropanoylglycerol + H2O = dipropanoylglycerol + propanoate + H(+)</text>
        <dbReference type="Rhea" id="RHEA:48024"/>
        <dbReference type="ChEBI" id="CHEBI:15377"/>
        <dbReference type="ChEBI" id="CHEBI:15378"/>
        <dbReference type="ChEBI" id="CHEBI:17272"/>
        <dbReference type="ChEBI" id="CHEBI:88153"/>
        <dbReference type="ChEBI" id="CHEBI:88155"/>
    </reaction>
    <physiologicalReaction direction="left-to-right" evidence="27">
        <dbReference type="Rhea" id="RHEA:48025"/>
    </physiologicalReaction>
</comment>
<dbReference type="InterPro" id="IPR001024">
    <property type="entry name" value="PLAT/LH2_dom"/>
</dbReference>
<dbReference type="Pfam" id="PF01477">
    <property type="entry name" value="PLAT"/>
    <property type="match status" value="1"/>
</dbReference>
<comment type="catalytic activity">
    <reaction evidence="35">
        <text>1,2,3-trioctanoylglycerol + H2O = dioctanoylglycerol + octanoate + H(+)</text>
        <dbReference type="Rhea" id="RHEA:47864"/>
        <dbReference type="ChEBI" id="CHEBI:15377"/>
        <dbReference type="ChEBI" id="CHEBI:15378"/>
        <dbReference type="ChEBI" id="CHEBI:25646"/>
        <dbReference type="ChEBI" id="CHEBI:76978"/>
        <dbReference type="ChEBI" id="CHEBI:88066"/>
    </reaction>
    <physiologicalReaction direction="left-to-right" evidence="35">
        <dbReference type="Rhea" id="RHEA:47865"/>
    </physiologicalReaction>
</comment>
<evidence type="ECO:0000256" key="6">
    <source>
        <dbReference type="ARBA" id="ARBA00022525"/>
    </source>
</evidence>
<dbReference type="GO" id="GO:0016042">
    <property type="term" value="P:lipid catabolic process"/>
    <property type="evidence" value="ECO:0007669"/>
    <property type="project" value="UniProtKB-KW"/>
</dbReference>
<comment type="pathway">
    <text evidence="3">Glycerolipid metabolism; triacylglycerol degradation.</text>
</comment>
<comment type="catalytic activity">
    <reaction evidence="29">
        <text>1,2-dioctanoyl-3-O-beta-D-galactosyl-sn-glycerol + H2O = octanoyl-3-(beta-D-galactosyl)-sn-glycerol + octanoate + H(+)</text>
        <dbReference type="Rhea" id="RHEA:48696"/>
        <dbReference type="ChEBI" id="CHEBI:15377"/>
        <dbReference type="ChEBI" id="CHEBI:15378"/>
        <dbReference type="ChEBI" id="CHEBI:25646"/>
        <dbReference type="ChEBI" id="CHEBI:90453"/>
        <dbReference type="ChEBI" id="CHEBI:90769"/>
    </reaction>
    <physiologicalReaction direction="left-to-right" evidence="29">
        <dbReference type="Rhea" id="RHEA:48697"/>
    </physiologicalReaction>
</comment>
<dbReference type="EMBL" id="AFYH01067732">
    <property type="status" value="NOT_ANNOTATED_CDS"/>
    <property type="molecule type" value="Genomic_DNA"/>
</dbReference>
<evidence type="ECO:0000256" key="24">
    <source>
        <dbReference type="ARBA" id="ARBA00047438"/>
    </source>
</evidence>
<dbReference type="InterPro" id="IPR002331">
    <property type="entry name" value="Lipase_panc"/>
</dbReference>
<feature type="disulfide bond" evidence="40">
    <location>
        <begin position="314"/>
        <end position="325"/>
    </location>
</feature>
<dbReference type="CDD" id="cd01759">
    <property type="entry name" value="PLAT_PL"/>
    <property type="match status" value="1"/>
</dbReference>
<comment type="catalytic activity">
    <reaction evidence="17">
        <text>a triacylglycerol + H2O = a diacylglycerol + a fatty acid + H(+)</text>
        <dbReference type="Rhea" id="RHEA:12044"/>
        <dbReference type="ChEBI" id="CHEBI:15377"/>
        <dbReference type="ChEBI" id="CHEBI:15378"/>
        <dbReference type="ChEBI" id="CHEBI:17855"/>
        <dbReference type="ChEBI" id="CHEBI:18035"/>
        <dbReference type="ChEBI" id="CHEBI:28868"/>
        <dbReference type="EC" id="3.1.1.3"/>
    </reaction>
    <physiologicalReaction direction="left-to-right" evidence="17">
        <dbReference type="Rhea" id="RHEA:12045"/>
    </physiologicalReaction>
</comment>
<dbReference type="InParanoid" id="H3A467"/>
<keyword evidence="14" id="KW-0325">Glycoprotein</keyword>
<dbReference type="InterPro" id="IPR029058">
    <property type="entry name" value="AB_hydrolase_fold"/>
</dbReference>
<evidence type="ECO:0000256" key="5">
    <source>
        <dbReference type="ARBA" id="ARBA00010701"/>
    </source>
</evidence>
<evidence type="ECO:0000256" key="29">
    <source>
        <dbReference type="ARBA" id="ARBA00048268"/>
    </source>
</evidence>
<gene>
    <name evidence="45" type="primary">PNLIPRP2</name>
</gene>
<evidence type="ECO:0000256" key="21">
    <source>
        <dbReference type="ARBA" id="ARBA00036575"/>
    </source>
</evidence>
<keyword evidence="10 43" id="KW-0442">Lipid degradation</keyword>
<comment type="catalytic activity">
    <reaction evidence="34">
        <text>a 1,2-diacyl-sn-glycero-3-phosphocholine + H2O = a monoacyl-sn-glycero-3-phosphocholine + a fatty acid + H(+)</text>
        <dbReference type="Rhea" id="RHEA:44664"/>
        <dbReference type="ChEBI" id="CHEBI:15377"/>
        <dbReference type="ChEBI" id="CHEBI:15378"/>
        <dbReference type="ChEBI" id="CHEBI:28868"/>
        <dbReference type="ChEBI" id="CHEBI:57643"/>
        <dbReference type="ChEBI" id="CHEBI:84465"/>
    </reaction>
    <physiologicalReaction direction="left-to-right" evidence="34">
        <dbReference type="Rhea" id="RHEA:44665"/>
    </physiologicalReaction>
</comment>
<organism evidence="45 46">
    <name type="scientific">Latimeria chalumnae</name>
    <name type="common">Coelacanth</name>
    <dbReference type="NCBI Taxonomy" id="7897"/>
    <lineage>
        <taxon>Eukaryota</taxon>
        <taxon>Metazoa</taxon>
        <taxon>Chordata</taxon>
        <taxon>Craniata</taxon>
        <taxon>Vertebrata</taxon>
        <taxon>Euteleostomi</taxon>
        <taxon>Coelacanthiformes</taxon>
        <taxon>Coelacanthidae</taxon>
        <taxon>Latimeria</taxon>
    </lineage>
</organism>
<dbReference type="SMART" id="SM00308">
    <property type="entry name" value="LH2"/>
    <property type="match status" value="1"/>
</dbReference>
<dbReference type="PRINTS" id="PR00823">
    <property type="entry name" value="PANCLIPASE"/>
</dbReference>
<comment type="catalytic activity">
    <reaction evidence="25">
        <text>1,2-didecanoylglycerol + H2O = decanoylglycerol + decanoate + H(+)</text>
        <dbReference type="Rhea" id="RHEA:48596"/>
        <dbReference type="ChEBI" id="CHEBI:11152"/>
        <dbReference type="ChEBI" id="CHEBI:15377"/>
        <dbReference type="ChEBI" id="CHEBI:15378"/>
        <dbReference type="ChEBI" id="CHEBI:27689"/>
        <dbReference type="ChEBI" id="CHEBI:90605"/>
    </reaction>
    <physiologicalReaction direction="left-to-right" evidence="25">
        <dbReference type="Rhea" id="RHEA:48597"/>
    </physiologicalReaction>
</comment>
<proteinExistence type="inferred from homology"/>
<dbReference type="CDD" id="cd00707">
    <property type="entry name" value="Pancreat_lipase_like"/>
    <property type="match status" value="1"/>
</dbReference>
<protein>
    <recommendedName>
        <fullName evidence="43">Triacylglycerol lipase</fullName>
        <ecNumber evidence="43">3.1.1.3</ecNumber>
    </recommendedName>
    <alternativeName>
        <fullName evidence="43">Pancreatic lipase</fullName>
    </alternativeName>
</protein>
<feature type="binding site" evidence="39">
    <location>
        <position position="224"/>
    </location>
    <ligand>
        <name>Ca(2+)</name>
        <dbReference type="ChEBI" id="CHEBI:29108"/>
    </ligand>
</feature>
<feature type="disulfide bond" evidence="40 41">
    <location>
        <begin position="463"/>
        <end position="479"/>
    </location>
</feature>
<comment type="similarity">
    <text evidence="5 42">Belongs to the AB hydrolase superfamily. Lipase family.</text>
</comment>
<evidence type="ECO:0000256" key="3">
    <source>
        <dbReference type="ARBA" id="ARBA00004879"/>
    </source>
</evidence>
<dbReference type="PROSITE" id="PS50095">
    <property type="entry name" value="PLAT"/>
    <property type="match status" value="1"/>
</dbReference>
<dbReference type="Pfam" id="PF00151">
    <property type="entry name" value="Lipase"/>
    <property type="match status" value="1"/>
</dbReference>
<evidence type="ECO:0000256" key="43">
    <source>
        <dbReference type="RuleBase" id="RU362046"/>
    </source>
</evidence>
<dbReference type="GO" id="GO:0042589">
    <property type="term" value="C:zymogen granule membrane"/>
    <property type="evidence" value="ECO:0007669"/>
    <property type="project" value="UniProtKB-SubCell"/>
</dbReference>
<evidence type="ECO:0000256" key="16">
    <source>
        <dbReference type="ARBA" id="ARBA00023329"/>
    </source>
</evidence>
<feature type="binding site" evidence="39">
    <location>
        <position position="219"/>
    </location>
    <ligand>
        <name>Ca(2+)</name>
        <dbReference type="ChEBI" id="CHEBI:29108"/>
    </ligand>
</feature>
<dbReference type="Ensembl" id="ENSLACT00000004476.1">
    <property type="protein sequence ID" value="ENSLACP00000004438.1"/>
    <property type="gene ID" value="ENSLACG00000003947.2"/>
</dbReference>
<dbReference type="GO" id="GO:0043005">
    <property type="term" value="C:neuron projection"/>
    <property type="evidence" value="ECO:0007669"/>
    <property type="project" value="UniProtKB-SubCell"/>
</dbReference>
<comment type="catalytic activity">
    <reaction evidence="28">
        <text>a 1,2-diacyl-3-O-[alpha-D-galactosyl-(1-&gt;6)-beta-D-galactosyl]-sn-glycerol + H2O = acyl-3-O-[alpha-D-galactosyl-(1-&gt;6)-beta-D-galactosyl]-sn-glycerol + a fatty acid + H(+)</text>
        <dbReference type="Rhea" id="RHEA:48372"/>
        <dbReference type="ChEBI" id="CHEBI:15377"/>
        <dbReference type="ChEBI" id="CHEBI:15378"/>
        <dbReference type="ChEBI" id="CHEBI:28396"/>
        <dbReference type="ChEBI" id="CHEBI:28868"/>
        <dbReference type="ChEBI" id="CHEBI:90310"/>
    </reaction>
    <physiologicalReaction direction="left-to-right" evidence="28">
        <dbReference type="Rhea" id="RHEA:48373"/>
    </physiologicalReaction>
</comment>
<keyword evidence="43" id="KW-0732">Signal</keyword>
<feature type="disulfide bond" evidence="40">
    <location>
        <begin position="120"/>
        <end position="131"/>
    </location>
</feature>
<evidence type="ECO:0000256" key="31">
    <source>
        <dbReference type="ARBA" id="ARBA00048386"/>
    </source>
</evidence>
<comment type="catalytic activity">
    <reaction evidence="24">
        <text>1-(9Z-octadecenoyl)-glycerol + H2O = glycerol + (9Z)-octadecenoate + H(+)</text>
        <dbReference type="Rhea" id="RHEA:38487"/>
        <dbReference type="ChEBI" id="CHEBI:15377"/>
        <dbReference type="ChEBI" id="CHEBI:15378"/>
        <dbReference type="ChEBI" id="CHEBI:17754"/>
        <dbReference type="ChEBI" id="CHEBI:30823"/>
        <dbReference type="ChEBI" id="CHEBI:75342"/>
    </reaction>
    <physiologicalReaction direction="left-to-right" evidence="24">
        <dbReference type="Rhea" id="RHEA:38488"/>
    </physiologicalReaction>
</comment>
<evidence type="ECO:0000256" key="27">
    <source>
        <dbReference type="ARBA" id="ARBA00047744"/>
    </source>
</evidence>
<comment type="catalytic activity">
    <reaction evidence="32">
        <text>long chain 1,2-diacyl-3-O-beta-D-galactosyl-sn-glycerol + H2O = long chain acyl-3-O-beta-D-galactosyl-sn-glycerol + a fatty acid + H(+)</text>
        <dbReference type="Rhea" id="RHEA:48700"/>
        <dbReference type="ChEBI" id="CHEBI:15377"/>
        <dbReference type="ChEBI" id="CHEBI:15378"/>
        <dbReference type="ChEBI" id="CHEBI:28868"/>
        <dbReference type="ChEBI" id="CHEBI:90477"/>
        <dbReference type="ChEBI" id="CHEBI:90770"/>
    </reaction>
    <physiologicalReaction direction="left-to-right" evidence="32">
        <dbReference type="Rhea" id="RHEA:48701"/>
    </physiologicalReaction>
</comment>
<dbReference type="PIRSF" id="PIRSF000865">
    <property type="entry name" value="Lipoprotein_lipase_LIPH"/>
    <property type="match status" value="1"/>
</dbReference>
<feature type="active site" description="Charge relay system" evidence="38">
    <location>
        <position position="205"/>
    </location>
</feature>
<dbReference type="SUPFAM" id="SSF53474">
    <property type="entry name" value="alpha/beta-Hydrolases"/>
    <property type="match status" value="1"/>
</dbReference>
<dbReference type="InterPro" id="IPR036392">
    <property type="entry name" value="PLAT/LH2_dom_sf"/>
</dbReference>
<evidence type="ECO:0000256" key="20">
    <source>
        <dbReference type="ARBA" id="ARBA00036503"/>
    </source>
</evidence>
<dbReference type="InterPro" id="IPR033906">
    <property type="entry name" value="Lipase_N"/>
</dbReference>
<evidence type="ECO:0000256" key="37">
    <source>
        <dbReference type="ARBA" id="ARBA00049420"/>
    </source>
</evidence>
<evidence type="ECO:0000256" key="7">
    <source>
        <dbReference type="ARBA" id="ARBA00022723"/>
    </source>
</evidence>
<dbReference type="InterPro" id="IPR016272">
    <property type="entry name" value="Lipase_LIPH"/>
</dbReference>
<dbReference type="GO" id="GO:0005615">
    <property type="term" value="C:extracellular space"/>
    <property type="evidence" value="ECO:0007669"/>
    <property type="project" value="TreeGrafter"/>
</dbReference>
<reference evidence="46" key="1">
    <citation type="submission" date="2011-08" db="EMBL/GenBank/DDBJ databases">
        <title>The draft genome of Latimeria chalumnae.</title>
        <authorList>
            <person name="Di Palma F."/>
            <person name="Alfoldi J."/>
            <person name="Johnson J."/>
            <person name="Berlin A."/>
            <person name="Gnerre S."/>
            <person name="Jaffe D."/>
            <person name="MacCallum I."/>
            <person name="Young S."/>
            <person name="Walker B.J."/>
            <person name="Lander E."/>
            <person name="Lindblad-Toh K."/>
        </authorList>
    </citation>
    <scope>NUCLEOTIDE SEQUENCE [LARGE SCALE GENOMIC DNA]</scope>
    <source>
        <strain evidence="46">Wild caught</strain>
    </source>
</reference>
<evidence type="ECO:0000256" key="35">
    <source>
        <dbReference type="ARBA" id="ARBA00049290"/>
    </source>
</evidence>
<evidence type="ECO:0000256" key="15">
    <source>
        <dbReference type="ARBA" id="ARBA00023273"/>
    </source>
</evidence>
<keyword evidence="16" id="KW-0968">Cytoplasmic vesicle</keyword>
<evidence type="ECO:0000256" key="9">
    <source>
        <dbReference type="ARBA" id="ARBA00022837"/>
    </source>
</evidence>
<name>H3A467_LATCH</name>
<dbReference type="InterPro" id="IPR000734">
    <property type="entry name" value="TAG_lipase"/>
</dbReference>
<dbReference type="ESTHER" id="latch-h3a467">
    <property type="family name" value="Pancreatic_lipase"/>
</dbReference>
<feature type="disulfide bond" evidence="40">
    <location>
        <begin position="32"/>
        <end position="38"/>
    </location>
</feature>
<keyword evidence="9 39" id="KW-0106">Calcium</keyword>
<evidence type="ECO:0000256" key="17">
    <source>
        <dbReference type="ARBA" id="ARBA00023369"/>
    </source>
</evidence>
<evidence type="ECO:0000256" key="34">
    <source>
        <dbReference type="ARBA" id="ARBA00049154"/>
    </source>
</evidence>
<sequence>MCNNNVELYNYLLLCLLHRFFLFVTIKADQVCYVRLGCFTDDFPWAGTVERPIAKLPWNPEKINTRFLLYSKQNPSNYQEITARNPSTISGSNFSTNRKTRFIIHGFIDQGEEAWLSDMCKLFFQVEDVNCICVDWSAGSRCPYSQAVHNIRVVGAEMAYIIDILQTNFSYPPSNIHIIGHSLGAHAAAEAGRRKRGISRITGLDPAEPFFQSTPIEVRLNPTDAVFVDVIHTDAAPIIPNFGFGMMQAVGHIDFYPNGGEYMPGCQKNAISQIVDIDGIWEGTRDFVACNHLRAYKYYSDSITAKDGFIGYQCSTYESFKSGDCLPCPRGSCPLMGHYADSYRVPLGTVNQKFYLNTGDARPFARWRYKVSVKITGNRATHGFINISLFGNNGNTKQHQIVKANLKPGNTYTNYIDVEVNVREMIKVKFLWDNSQINPFFPKLGAENVTVERQKDGQVFTFCGSGTVGEEVLQTLNVC</sequence>
<feature type="chain" id="PRO_5044979962" description="Triacylglycerol lipase" evidence="43">
    <location>
        <begin position="29"/>
        <end position="479"/>
    </location>
</feature>
<evidence type="ECO:0000256" key="18">
    <source>
        <dbReference type="ARBA" id="ARBA00023590"/>
    </source>
</evidence>
<evidence type="ECO:0000256" key="30">
    <source>
        <dbReference type="ARBA" id="ARBA00048377"/>
    </source>
</evidence>
<evidence type="ECO:0000256" key="14">
    <source>
        <dbReference type="ARBA" id="ARBA00023180"/>
    </source>
</evidence>
<evidence type="ECO:0000256" key="28">
    <source>
        <dbReference type="ARBA" id="ARBA00048139"/>
    </source>
</evidence>
<evidence type="ECO:0000256" key="33">
    <source>
        <dbReference type="ARBA" id="ARBA00049076"/>
    </source>
</evidence>
<evidence type="ECO:0000313" key="45">
    <source>
        <dbReference type="Ensembl" id="ENSLACP00000004438.1"/>
    </source>
</evidence>
<evidence type="ECO:0000256" key="10">
    <source>
        <dbReference type="ARBA" id="ARBA00022963"/>
    </source>
</evidence>
<comment type="catalytic activity">
    <reaction evidence="20">
        <text>a 1,2-diacyl-3-O-(beta-D-galactosyl)-sn-glycerol + 2 H2O = 3-beta-D-galactosyl-sn-glycerol + 2 a fatty acid + 2 H(+)</text>
        <dbReference type="Rhea" id="RHEA:13189"/>
        <dbReference type="ChEBI" id="CHEBI:15377"/>
        <dbReference type="ChEBI" id="CHEBI:15378"/>
        <dbReference type="ChEBI" id="CHEBI:15754"/>
        <dbReference type="ChEBI" id="CHEBI:17615"/>
        <dbReference type="ChEBI" id="CHEBI:28868"/>
        <dbReference type="EC" id="3.1.1.26"/>
    </reaction>
    <physiologicalReaction direction="left-to-right" evidence="20">
        <dbReference type="Rhea" id="RHEA:13190"/>
    </physiologicalReaction>
</comment>
<feature type="disulfide bond" evidence="40">
    <location>
        <begin position="328"/>
        <end position="333"/>
    </location>
</feature>
<evidence type="ECO:0000259" key="44">
    <source>
        <dbReference type="PROSITE" id="PS50095"/>
    </source>
</evidence>
<dbReference type="Gene3D" id="3.40.50.1820">
    <property type="entry name" value="alpha/beta hydrolase"/>
    <property type="match status" value="1"/>
</dbReference>